<feature type="compositionally biased region" description="Basic and acidic residues" evidence="7">
    <location>
        <begin position="921"/>
        <end position="934"/>
    </location>
</feature>
<evidence type="ECO:0000256" key="3">
    <source>
        <dbReference type="ARBA" id="ARBA00022741"/>
    </source>
</evidence>
<dbReference type="FunFam" id="3.10.20.90:FF:000058">
    <property type="entry name" value="Octicosapeptide/phox/Bem1p domain kinase superfamily protein"/>
    <property type="match status" value="1"/>
</dbReference>
<dbReference type="SUPFAM" id="SSF54277">
    <property type="entry name" value="CAD &amp; PB1 domains"/>
    <property type="match status" value="1"/>
</dbReference>
<dbReference type="GO" id="GO:0005524">
    <property type="term" value="F:ATP binding"/>
    <property type="evidence" value="ECO:0007669"/>
    <property type="project" value="UniProtKB-UniRule"/>
</dbReference>
<dbReference type="Pfam" id="PF00564">
    <property type="entry name" value="PB1"/>
    <property type="match status" value="1"/>
</dbReference>
<dbReference type="InterPro" id="IPR008271">
    <property type="entry name" value="Ser/Thr_kinase_AS"/>
</dbReference>
<keyword evidence="4" id="KW-0418">Kinase</keyword>
<dbReference type="SMART" id="SM00666">
    <property type="entry name" value="PB1"/>
    <property type="match status" value="1"/>
</dbReference>
<dbReference type="PRINTS" id="PR00109">
    <property type="entry name" value="TYRKINASE"/>
</dbReference>
<evidence type="ECO:0000313" key="9">
    <source>
        <dbReference type="EMBL" id="WOK95067.1"/>
    </source>
</evidence>
<feature type="region of interest" description="Disordered" evidence="7">
    <location>
        <begin position="946"/>
        <end position="966"/>
    </location>
</feature>
<feature type="compositionally biased region" description="Low complexity" evidence="7">
    <location>
        <begin position="911"/>
        <end position="920"/>
    </location>
</feature>
<dbReference type="PROSITE" id="PS50011">
    <property type="entry name" value="PROTEIN_KINASE_DOM"/>
    <property type="match status" value="1"/>
</dbReference>
<feature type="region of interest" description="Disordered" evidence="7">
    <location>
        <begin position="1"/>
        <end position="35"/>
    </location>
</feature>
<dbReference type="GO" id="GO:0005737">
    <property type="term" value="C:cytoplasm"/>
    <property type="evidence" value="ECO:0007669"/>
    <property type="project" value="TreeGrafter"/>
</dbReference>
<evidence type="ECO:0000256" key="5">
    <source>
        <dbReference type="ARBA" id="ARBA00022840"/>
    </source>
</evidence>
<dbReference type="PROSITE" id="PS00107">
    <property type="entry name" value="PROTEIN_KINASE_ATP"/>
    <property type="match status" value="1"/>
</dbReference>
<organism evidence="9 10">
    <name type="scientific">Canna indica</name>
    <name type="common">Indian-shot</name>
    <dbReference type="NCBI Taxonomy" id="4628"/>
    <lineage>
        <taxon>Eukaryota</taxon>
        <taxon>Viridiplantae</taxon>
        <taxon>Streptophyta</taxon>
        <taxon>Embryophyta</taxon>
        <taxon>Tracheophyta</taxon>
        <taxon>Spermatophyta</taxon>
        <taxon>Magnoliopsida</taxon>
        <taxon>Liliopsida</taxon>
        <taxon>Zingiberales</taxon>
        <taxon>Cannaceae</taxon>
        <taxon>Canna</taxon>
    </lineage>
</organism>
<dbReference type="EMBL" id="CP136890">
    <property type="protein sequence ID" value="WOK95067.1"/>
    <property type="molecule type" value="Genomic_DNA"/>
</dbReference>
<keyword evidence="3 6" id="KW-0547">Nucleotide-binding</keyword>
<feature type="compositionally biased region" description="Basic and acidic residues" evidence="7">
    <location>
        <begin position="1"/>
        <end position="12"/>
    </location>
</feature>
<dbReference type="AlphaFoldDB" id="A0AAQ3JS72"/>
<proteinExistence type="predicted"/>
<dbReference type="PROSITE" id="PS00108">
    <property type="entry name" value="PROTEIN_KINASE_ST"/>
    <property type="match status" value="1"/>
</dbReference>
<dbReference type="InterPro" id="IPR050167">
    <property type="entry name" value="Ser_Thr_protein_kinase"/>
</dbReference>
<feature type="domain" description="Protein kinase" evidence="8">
    <location>
        <begin position="979"/>
        <end position="1245"/>
    </location>
</feature>
<sequence length="1253" mass="136525">MASDPRDLHPSRPSDAATPSDHPSTSAPASGGDRKVKLRYSYGGRILPRLGDGALRYVGGETRILTVRADASLQEILRRMADAYGGPVVLRYQLPDEDLDSLVTVSTNEDLENMMEEYEKLAAQDPNAKLRVFLFSPSEVSGNGADALAAYHDFQDTDARYLEAVNGLDSSIRRRDSATSFSSTQNSDGMVANETVINEGMLHAHVSPNSASARDASKMVFARQDAPADQLQTANSGDQTQFPNPSQSEMPSLVPNQNSTQAELPSVTPFVPQPYIDPQHAQMVNPQPFLVMGLPPQINVVAVPPHAYMAPPQPNIPTPQVNGITRMDPSVDHNGGKIAKIPGDARLQPLSQLPPLPPPHLLTPSMERRQVPSSSQGLTIGLEDCGLCQRNLPHAHSDTLLNVQVNGARLPEANAALQTHHSEDLTRTRPPQATDFVLPVDNRVEIQAKNLAAALRTHESKETITEMPPVNVIPVINSANPEHANVVVPPASVGLPGITQASYGTVSNSQMPCKENSVQKQQELPPNIDYSNILLTPASLGMPHNPYGTFVIPSHPQGDSQQKMQFPQQIGLPGYPVSQDFMSQQFASDASLIGNLDFRGDGLAIHGTVPSFMYGYVRPMDGTTQPVYVNPPGVPGFVDQSRPVVFTDIGTSKDLKTEKPPLVMANANNTGPQDRVNELPINNPVIGSVVVQEGSSGLLADQLPSVPRDVAYLQSFQLSNTNHAPNIIGNLGPYSYHLQAGVGPRATFNNVDHTFNNNVISTNPIGEKKDEAPNVHPVEVFNDMTIPHSNSAQLHNNMEQLHQAVSSDPLVSNKDTQKTVESTIMPPRPSIISSKEPTVTKDLYSRNYPASSIVPDRNVPAGGGGSGRTLDSLNIELPTELVNLVKDLEDAHIEQDIQTFEGRVSASALQSSEVSIPVSSSHERKEPSLSSEKECGTLQNKVEIDEQTENKNKPSEKMKNGFPNSDDIGHLQVIKNSDLEELQELGSGTFGTVYHGKWRGTDVAIKRINDRVFSGKSSEQERARADFWNEACKLASLHHPNVVAFYGIVLDGPGGSIATVTEFMVNGSLRRALQKNEKMLDRRRRLLIAMDVAFGMEYLHSKNIIHFDLKSDNLLVNLRDPQRPICKVGDLGLSKVKYETLMSGGMRGTLPWMAPELLGGKDNKYTEKVDVFSFGIVMWELITGEEPYGDMHYGAIIGGILSDTLRPPVPESCDAEWRSLMEQCWATEPLQRPSFTEIASRLRAMAASLPQKG</sequence>
<dbReference type="PANTHER" id="PTHR23257:SF797">
    <property type="entry name" value="KINASE SUPERFAMILY WITH OCTICOSAPEPTIDE_PHOX_BEM1P DOMAIN-CONTAINING PROTEIN"/>
    <property type="match status" value="1"/>
</dbReference>
<dbReference type="InterPro" id="IPR017441">
    <property type="entry name" value="Protein_kinase_ATP_BS"/>
</dbReference>
<dbReference type="SMART" id="SM00220">
    <property type="entry name" value="S_TKc"/>
    <property type="match status" value="1"/>
</dbReference>
<dbReference type="GO" id="GO:0007165">
    <property type="term" value="P:signal transduction"/>
    <property type="evidence" value="ECO:0007669"/>
    <property type="project" value="TreeGrafter"/>
</dbReference>
<keyword evidence="1" id="KW-0723">Serine/threonine-protein kinase</keyword>
<protein>
    <recommendedName>
        <fullName evidence="8">Protein kinase domain-containing protein</fullName>
    </recommendedName>
</protein>
<dbReference type="Gene3D" id="3.10.20.90">
    <property type="entry name" value="Phosphatidylinositol 3-kinase Catalytic Subunit, Chain A, domain 1"/>
    <property type="match status" value="1"/>
</dbReference>
<feature type="region of interest" description="Disordered" evidence="7">
    <location>
        <begin position="911"/>
        <end position="934"/>
    </location>
</feature>
<feature type="compositionally biased region" description="Basic and acidic residues" evidence="7">
    <location>
        <begin position="946"/>
        <end position="959"/>
    </location>
</feature>
<evidence type="ECO:0000313" key="10">
    <source>
        <dbReference type="Proteomes" id="UP001327560"/>
    </source>
</evidence>
<dbReference type="InterPro" id="IPR011009">
    <property type="entry name" value="Kinase-like_dom_sf"/>
</dbReference>
<dbReference type="InterPro" id="IPR001245">
    <property type="entry name" value="Ser-Thr/Tyr_kinase_cat_dom"/>
</dbReference>
<dbReference type="InterPro" id="IPR000270">
    <property type="entry name" value="PB1_dom"/>
</dbReference>
<feature type="compositionally biased region" description="Polar residues" evidence="7">
    <location>
        <begin position="230"/>
        <end position="260"/>
    </location>
</feature>
<gene>
    <name evidence="9" type="ORF">Cni_G03774</name>
</gene>
<evidence type="ECO:0000259" key="8">
    <source>
        <dbReference type="PROSITE" id="PS50011"/>
    </source>
</evidence>
<evidence type="ECO:0000256" key="1">
    <source>
        <dbReference type="ARBA" id="ARBA00022527"/>
    </source>
</evidence>
<dbReference type="Gene3D" id="3.30.200.20">
    <property type="entry name" value="Phosphorylase Kinase, domain 1"/>
    <property type="match status" value="1"/>
</dbReference>
<evidence type="ECO:0000256" key="2">
    <source>
        <dbReference type="ARBA" id="ARBA00022679"/>
    </source>
</evidence>
<dbReference type="PANTHER" id="PTHR23257">
    <property type="entry name" value="SERINE-THREONINE PROTEIN KINASE"/>
    <property type="match status" value="1"/>
</dbReference>
<dbReference type="Proteomes" id="UP001327560">
    <property type="component" value="Chromosome 1"/>
</dbReference>
<dbReference type="Pfam" id="PF07714">
    <property type="entry name" value="PK_Tyr_Ser-Thr"/>
    <property type="match status" value="1"/>
</dbReference>
<evidence type="ECO:0000256" key="6">
    <source>
        <dbReference type="PROSITE-ProRule" id="PRU10141"/>
    </source>
</evidence>
<dbReference type="CDD" id="cd13999">
    <property type="entry name" value="STKc_MAP3K-like"/>
    <property type="match status" value="1"/>
</dbReference>
<keyword evidence="5 6" id="KW-0067">ATP-binding</keyword>
<dbReference type="Gene3D" id="1.10.510.10">
    <property type="entry name" value="Transferase(Phosphotransferase) domain 1"/>
    <property type="match status" value="1"/>
</dbReference>
<keyword evidence="10" id="KW-1185">Reference proteome</keyword>
<dbReference type="CDD" id="cd06410">
    <property type="entry name" value="PB1_UP2"/>
    <property type="match status" value="1"/>
</dbReference>
<feature type="binding site" evidence="6">
    <location>
        <position position="1006"/>
    </location>
    <ligand>
        <name>ATP</name>
        <dbReference type="ChEBI" id="CHEBI:30616"/>
    </ligand>
</feature>
<dbReference type="SUPFAM" id="SSF56112">
    <property type="entry name" value="Protein kinase-like (PK-like)"/>
    <property type="match status" value="1"/>
</dbReference>
<reference evidence="9 10" key="1">
    <citation type="submission" date="2023-10" db="EMBL/GenBank/DDBJ databases">
        <title>Chromosome-scale genome assembly provides insights into flower coloration mechanisms of Canna indica.</title>
        <authorList>
            <person name="Li C."/>
        </authorList>
    </citation>
    <scope>NUCLEOTIDE SEQUENCE [LARGE SCALE GENOMIC DNA]</scope>
    <source>
        <tissue evidence="9">Flower</tissue>
    </source>
</reference>
<evidence type="ECO:0000256" key="7">
    <source>
        <dbReference type="SAM" id="MobiDB-lite"/>
    </source>
</evidence>
<dbReference type="FunFam" id="3.30.200.20:FF:000081">
    <property type="entry name" value="Octicosapeptide/phox/Bem1p domain kinase superfamily protein"/>
    <property type="match status" value="1"/>
</dbReference>
<accession>A0AAQ3JS72</accession>
<evidence type="ECO:0000256" key="4">
    <source>
        <dbReference type="ARBA" id="ARBA00022777"/>
    </source>
</evidence>
<name>A0AAQ3JS72_9LILI</name>
<feature type="region of interest" description="Disordered" evidence="7">
    <location>
        <begin position="225"/>
        <end position="260"/>
    </location>
</feature>
<keyword evidence="2" id="KW-0808">Transferase</keyword>
<dbReference type="InterPro" id="IPR000719">
    <property type="entry name" value="Prot_kinase_dom"/>
</dbReference>
<dbReference type="GO" id="GO:0004674">
    <property type="term" value="F:protein serine/threonine kinase activity"/>
    <property type="evidence" value="ECO:0007669"/>
    <property type="project" value="UniProtKB-KW"/>
</dbReference>